<comment type="subcellular location">
    <subcellularLocation>
        <location evidence="1">Nucleus</location>
        <location evidence="1">Nucleolus</location>
    </subcellularLocation>
</comment>
<dbReference type="GO" id="GO:0034511">
    <property type="term" value="F:U3 snoRNA binding"/>
    <property type="evidence" value="ECO:0007669"/>
    <property type="project" value="TreeGrafter"/>
</dbReference>
<dbReference type="GO" id="GO:0005525">
    <property type="term" value="F:GTP binding"/>
    <property type="evidence" value="ECO:0007669"/>
    <property type="project" value="TreeGrafter"/>
</dbReference>
<evidence type="ECO:0000256" key="4">
    <source>
        <dbReference type="ARBA" id="ARBA00037087"/>
    </source>
</evidence>
<dbReference type="PROSITE" id="PS51714">
    <property type="entry name" value="G_BMS1"/>
    <property type="match status" value="1"/>
</dbReference>
<dbReference type="SMART" id="SM01362">
    <property type="entry name" value="DUF663"/>
    <property type="match status" value="1"/>
</dbReference>
<dbReference type="InterPro" id="IPR030387">
    <property type="entry name" value="G_Bms1/Tsr1_dom"/>
</dbReference>
<feature type="compositionally biased region" description="Acidic residues" evidence="7">
    <location>
        <begin position="463"/>
        <end position="472"/>
    </location>
</feature>
<dbReference type="GO" id="GO:0000462">
    <property type="term" value="P:maturation of SSU-rRNA from tricistronic rRNA transcript (SSU-rRNA, 5.8S rRNA, LSU-rRNA)"/>
    <property type="evidence" value="ECO:0007669"/>
    <property type="project" value="TreeGrafter"/>
</dbReference>
<evidence type="ECO:0000256" key="7">
    <source>
        <dbReference type="SAM" id="MobiDB-lite"/>
    </source>
</evidence>
<dbReference type="EMBL" id="JAANIA010000268">
    <property type="protein sequence ID" value="KAG5325505.1"/>
    <property type="molecule type" value="Genomic_DNA"/>
</dbReference>
<comment type="similarity">
    <text evidence="5">Belongs to the TRAFAC class translation factor GTPase superfamily. Bms1-like GTPase family. TSR1 subfamily.</text>
</comment>
<evidence type="ECO:0000313" key="10">
    <source>
        <dbReference type="Proteomes" id="UP000668214"/>
    </source>
</evidence>
<dbReference type="Pfam" id="PF22298">
    <property type="entry name" value="Tsr1_G-like"/>
    <property type="match status" value="1"/>
</dbReference>
<keyword evidence="10" id="KW-1185">Reference proteome</keyword>
<feature type="domain" description="Bms1-type G" evidence="8">
    <location>
        <begin position="87"/>
        <end position="255"/>
    </location>
</feature>
<evidence type="ECO:0000256" key="3">
    <source>
        <dbReference type="ARBA" id="ARBA00023242"/>
    </source>
</evidence>
<evidence type="ECO:0000256" key="6">
    <source>
        <dbReference type="ARBA" id="ARBA00040070"/>
    </source>
</evidence>
<comment type="function">
    <text evidence="4">Required during maturation of the 40S ribosomal subunit in the nucleolus.</text>
</comment>
<dbReference type="Pfam" id="PF08142">
    <property type="entry name" value="AARP2CN"/>
    <property type="match status" value="1"/>
</dbReference>
<proteinExistence type="inferred from homology"/>
<feature type="compositionally biased region" description="Basic and acidic residues" evidence="7">
    <location>
        <begin position="1"/>
        <end position="10"/>
    </location>
</feature>
<sequence length="812" mass="93506">MNTIKQETHRPGALKQSNKQHKTGRHRSKSAINNDFKGKQSIIGKSSKRFEKNLRKDARRNQLLQHRKKKREQVLAQKRNLGGFSSAPILICVIPLQSDIDIKNILSVVTNMDETANVATSSNGITHISIPRLKQRFSIIIPPIDDIFATLDAAKVATTILFVTSVASQGNDNKQGQIIDDWGKEIITSCLGQGLPSTIVAVHNIQTLHIKKRQEYKQSIQRTISKWLSAEKVFELDTTADCLNMLRHAGLQKQRSLFYKDIRPYLLAEEVSFECDGDSLDFGTLMVSGYLRGATPLSVNGLIYISGFGNFQMSCIKTLRDPYLIEHEQKRHLSDSKMEWRNEIEILTADPEKQESLEREYIPDPMDAEQTWPTKEELAEAANNRKRKIVKVVPKGTSEYQAAWIPDEDGGYIFYSFFPSRKLFNPTSKIYVVPLCAESLGICSENESEDNMDVEEAKSEAASSEDMEDDEQYETITISEALDEERYDQDIDMNEEKQAMEKFKEAKLDAQFPDEVDTPQDTLAKIRFQKYRGLESFRTSPWDPKENLPIDYFRIIEFADYDRRRKHIYKECKDIEGVMPGCYIQVYIARVSRETFKAFATIENKPLIVVGLLSYEHKMSLLNVVLKHSSNYTHSIKSKERLIFQCGFRRFTTCPIFSQHTNGTKHKYERYFHPETTVVASMYTPVTFSPCPILCYVESKSGKLELIATGSVLSCDPNRIVLKRVVLSGHPYKVNKKSVVIRFMFFHREDIEWFKPVQMRTKYGRRGHIKEPLGTHGHMKCIFNGQLKSQDTVLMNLYKRVFPKWTYELMNQ</sequence>
<dbReference type="GO" id="GO:0030688">
    <property type="term" value="C:preribosome, small subunit precursor"/>
    <property type="evidence" value="ECO:0007669"/>
    <property type="project" value="TreeGrafter"/>
</dbReference>
<feature type="compositionally biased region" description="Basic residues" evidence="7">
    <location>
        <begin position="18"/>
        <end position="29"/>
    </location>
</feature>
<feature type="non-terminal residue" evidence="9">
    <location>
        <position position="812"/>
    </location>
</feature>
<evidence type="ECO:0000313" key="9">
    <source>
        <dbReference type="EMBL" id="KAG5325505.1"/>
    </source>
</evidence>
<dbReference type="GO" id="GO:0005730">
    <property type="term" value="C:nucleolus"/>
    <property type="evidence" value="ECO:0007669"/>
    <property type="project" value="UniProtKB-SubCell"/>
</dbReference>
<dbReference type="AlphaFoldDB" id="A0A836FTX2"/>
<organism evidence="9 10">
    <name type="scientific">Pseudoatta argentina</name>
    <dbReference type="NCBI Taxonomy" id="621737"/>
    <lineage>
        <taxon>Eukaryota</taxon>
        <taxon>Metazoa</taxon>
        <taxon>Ecdysozoa</taxon>
        <taxon>Arthropoda</taxon>
        <taxon>Hexapoda</taxon>
        <taxon>Insecta</taxon>
        <taxon>Pterygota</taxon>
        <taxon>Neoptera</taxon>
        <taxon>Endopterygota</taxon>
        <taxon>Hymenoptera</taxon>
        <taxon>Apocrita</taxon>
        <taxon>Aculeata</taxon>
        <taxon>Formicoidea</taxon>
        <taxon>Formicidae</taxon>
        <taxon>Myrmicinae</taxon>
        <taxon>Pseudoatta</taxon>
    </lineage>
</organism>
<accession>A0A836FTX2</accession>
<evidence type="ECO:0000256" key="1">
    <source>
        <dbReference type="ARBA" id="ARBA00004604"/>
    </source>
</evidence>
<feature type="non-terminal residue" evidence="9">
    <location>
        <position position="1"/>
    </location>
</feature>
<feature type="region of interest" description="Disordered" evidence="7">
    <location>
        <begin position="446"/>
        <end position="472"/>
    </location>
</feature>
<keyword evidence="3" id="KW-0539">Nucleus</keyword>
<dbReference type="SMART" id="SM00785">
    <property type="entry name" value="AARP2CN"/>
    <property type="match status" value="1"/>
</dbReference>
<feature type="region of interest" description="Disordered" evidence="7">
    <location>
        <begin position="1"/>
        <end position="54"/>
    </location>
</feature>
<reference evidence="9" key="1">
    <citation type="submission" date="2020-02" db="EMBL/GenBank/DDBJ databases">
        <title>Relaxed selection underlies rapid genomic changes in the transitions from sociality to social parasitism in ants.</title>
        <authorList>
            <person name="Bi X."/>
        </authorList>
    </citation>
    <scope>NUCLEOTIDE SEQUENCE</scope>
    <source>
        <strain evidence="9">BGI-DK2014c</strain>
        <tissue evidence="9">Whole body</tissue>
    </source>
</reference>
<dbReference type="PANTHER" id="PTHR12858:SF1">
    <property type="entry name" value="PRE-RRNA-PROCESSING PROTEIN TSR1 HOMOLOG"/>
    <property type="match status" value="1"/>
</dbReference>
<dbReference type="Pfam" id="PF04950">
    <property type="entry name" value="RIBIOP_C"/>
    <property type="match status" value="1"/>
</dbReference>
<dbReference type="GO" id="GO:0000479">
    <property type="term" value="P:endonucleolytic cleavage of tricistronic rRNA transcript (SSU-rRNA, 5.8S rRNA, LSU-rRNA)"/>
    <property type="evidence" value="ECO:0007669"/>
    <property type="project" value="TreeGrafter"/>
</dbReference>
<evidence type="ECO:0000256" key="2">
    <source>
        <dbReference type="ARBA" id="ARBA00022517"/>
    </source>
</evidence>
<dbReference type="InterPro" id="IPR007034">
    <property type="entry name" value="BMS1_TSR1_C"/>
</dbReference>
<name>A0A836FTX2_9HYME</name>
<gene>
    <name evidence="9" type="ORF">G6Z78_0006806</name>
</gene>
<dbReference type="GO" id="GO:0003924">
    <property type="term" value="F:GTPase activity"/>
    <property type="evidence" value="ECO:0007669"/>
    <property type="project" value="TreeGrafter"/>
</dbReference>
<dbReference type="Proteomes" id="UP000668214">
    <property type="component" value="Unassembled WGS sequence"/>
</dbReference>
<dbReference type="InterPro" id="IPR039761">
    <property type="entry name" value="Bms1/Tsr1"/>
</dbReference>
<evidence type="ECO:0000256" key="5">
    <source>
        <dbReference type="ARBA" id="ARBA00038288"/>
    </source>
</evidence>
<protein>
    <recommendedName>
        <fullName evidence="6">Pre-rRNA-processing protein TSR1 homolog</fullName>
    </recommendedName>
</protein>
<comment type="caution">
    <text evidence="9">The sequence shown here is derived from an EMBL/GenBank/DDBJ whole genome shotgun (WGS) entry which is preliminary data.</text>
</comment>
<dbReference type="InterPro" id="IPR012948">
    <property type="entry name" value="AARP2CN"/>
</dbReference>
<evidence type="ECO:0000259" key="8">
    <source>
        <dbReference type="PROSITE" id="PS51714"/>
    </source>
</evidence>
<keyword evidence="2" id="KW-0690">Ribosome biogenesis</keyword>
<dbReference type="PANTHER" id="PTHR12858">
    <property type="entry name" value="RIBOSOME BIOGENESIS PROTEIN"/>
    <property type="match status" value="1"/>
</dbReference>